<organism evidence="4 5">
    <name type="scientific">Vicingus serpentipes</name>
    <dbReference type="NCBI Taxonomy" id="1926625"/>
    <lineage>
        <taxon>Bacteria</taxon>
        <taxon>Pseudomonadati</taxon>
        <taxon>Bacteroidota</taxon>
        <taxon>Flavobacteriia</taxon>
        <taxon>Flavobacteriales</taxon>
        <taxon>Vicingaceae</taxon>
        <taxon>Vicingus</taxon>
    </lineage>
</organism>
<evidence type="ECO:0000313" key="5">
    <source>
        <dbReference type="Proteomes" id="UP000321721"/>
    </source>
</evidence>
<evidence type="ECO:0000313" key="4">
    <source>
        <dbReference type="EMBL" id="TXB63688.1"/>
    </source>
</evidence>
<name>A0A5C6RMQ9_9FLAO</name>
<reference evidence="4 5" key="1">
    <citation type="submission" date="2019-08" db="EMBL/GenBank/DDBJ databases">
        <title>Genome of Vicingus serpentipes NCIMB 15042.</title>
        <authorList>
            <person name="Bowman J.P."/>
        </authorList>
    </citation>
    <scope>NUCLEOTIDE SEQUENCE [LARGE SCALE GENOMIC DNA]</scope>
    <source>
        <strain evidence="4 5">NCIMB 15042</strain>
    </source>
</reference>
<dbReference type="NCBIfam" id="TIGR04183">
    <property type="entry name" value="Por_Secre_tail"/>
    <property type="match status" value="1"/>
</dbReference>
<feature type="domain" description="Secretion system C-terminal sorting" evidence="3">
    <location>
        <begin position="500"/>
        <end position="565"/>
    </location>
</feature>
<protein>
    <submittedName>
        <fullName evidence="4">T9SS type A sorting domain-containing protein</fullName>
    </submittedName>
</protein>
<accession>A0A5C6RMQ9</accession>
<feature type="signal peptide" evidence="2">
    <location>
        <begin position="1"/>
        <end position="25"/>
    </location>
</feature>
<evidence type="ECO:0000259" key="3">
    <source>
        <dbReference type="Pfam" id="PF18962"/>
    </source>
</evidence>
<dbReference type="SUPFAM" id="SSF49899">
    <property type="entry name" value="Concanavalin A-like lectins/glucanases"/>
    <property type="match status" value="1"/>
</dbReference>
<dbReference type="InterPro" id="IPR013320">
    <property type="entry name" value="ConA-like_dom_sf"/>
</dbReference>
<dbReference type="Proteomes" id="UP000321721">
    <property type="component" value="Unassembled WGS sequence"/>
</dbReference>
<comment type="caution">
    <text evidence="4">The sequence shown here is derived from an EMBL/GenBank/DDBJ whole genome shotgun (WGS) entry which is preliminary data.</text>
</comment>
<gene>
    <name evidence="4" type="ORF">FRY74_12510</name>
</gene>
<dbReference type="RefSeq" id="WP_147102130.1">
    <property type="nucleotide sequence ID" value="NZ_VOOS01000007.1"/>
</dbReference>
<evidence type="ECO:0000256" key="2">
    <source>
        <dbReference type="SAM" id="SignalP"/>
    </source>
</evidence>
<dbReference type="EMBL" id="VOOS01000007">
    <property type="protein sequence ID" value="TXB63688.1"/>
    <property type="molecule type" value="Genomic_DNA"/>
</dbReference>
<dbReference type="Pfam" id="PF18962">
    <property type="entry name" value="Por_Secre_tail"/>
    <property type="match status" value="1"/>
</dbReference>
<dbReference type="GO" id="GO:0004553">
    <property type="term" value="F:hydrolase activity, hydrolyzing O-glycosyl compounds"/>
    <property type="evidence" value="ECO:0007669"/>
    <property type="project" value="UniProtKB-ARBA"/>
</dbReference>
<feature type="chain" id="PRO_5022786071" evidence="2">
    <location>
        <begin position="26"/>
        <end position="568"/>
    </location>
</feature>
<dbReference type="AlphaFoldDB" id="A0A5C6RMQ9"/>
<dbReference type="OrthoDB" id="9805017at2"/>
<dbReference type="GO" id="GO:0005975">
    <property type="term" value="P:carbohydrate metabolic process"/>
    <property type="evidence" value="ECO:0007669"/>
    <property type="project" value="UniProtKB-ARBA"/>
</dbReference>
<dbReference type="InterPro" id="IPR026444">
    <property type="entry name" value="Secre_tail"/>
</dbReference>
<dbReference type="Gene3D" id="2.60.120.200">
    <property type="match status" value="1"/>
</dbReference>
<keyword evidence="1 2" id="KW-0732">Signal</keyword>
<proteinExistence type="predicted"/>
<keyword evidence="5" id="KW-1185">Reference proteome</keyword>
<evidence type="ECO:0000256" key="1">
    <source>
        <dbReference type="ARBA" id="ARBA00022729"/>
    </source>
</evidence>
<sequence>MKKNYFFAKAFAVAALVGIAGSANAQVFFTEDYEGTLGANGLPDAPNAFTETGLSTDGIWAVGNETAASSTYYTVTAGTGNFAFTNDDACNCDKSDDKMILPAQDFATASGGVGSIALSFDKFFNAEYGGIGTIEVSIDGGTLWTTAGTLTADAGWVNQVVDLGAYLNESNVLVAFKYNDDAGWAAGMNIDNVQLEATTCVTNTAVLALQSEYSQYPLTQVENIVAGATVNNLGADTVTNVNVTVNVYNAITAALEYTENSTAVASMIPGANGTFSFTTGFTPSAVGTYAVEYISTKDQADCVESNDTAYYFVQVSDSVYARDNADLGATLGTAGIGNGTGGELGQAYEIINDDTLTSIHVFISNNDGALNGQQLTINVYDIVGGQPTNILATTMTPVLDSATNKNSILDCPLTQSLPLGPGNFFVSVVETANSIQMGTTQNNYTNGPIMVNAAGITTGFVEQSTVYSGAFVFVLRPVFGTVTNSLVGIAESKEATFEVMPNPAVDNVMVRNIDAGNTVEVYNNLGQVVFSTIANAKNVNVNVSNFDNGIYTVKVIGATTSTSKFVKQ</sequence>